<feature type="transmembrane region" description="Helical" evidence="5">
    <location>
        <begin position="104"/>
        <end position="123"/>
    </location>
</feature>
<feature type="transmembrane region" description="Helical" evidence="5">
    <location>
        <begin position="74"/>
        <end position="92"/>
    </location>
</feature>
<proteinExistence type="predicted"/>
<comment type="caution">
    <text evidence="7">The sequence shown here is derived from an EMBL/GenBank/DDBJ whole genome shotgun (WGS) entry which is preliminary data.</text>
</comment>
<feature type="transmembrane region" description="Helical" evidence="5">
    <location>
        <begin position="135"/>
        <end position="155"/>
    </location>
</feature>
<evidence type="ECO:0000256" key="2">
    <source>
        <dbReference type="ARBA" id="ARBA00022692"/>
    </source>
</evidence>
<keyword evidence="7" id="KW-0436">Ligase</keyword>
<dbReference type="EMBL" id="JACOFV010000017">
    <property type="protein sequence ID" value="MBC3863797.1"/>
    <property type="molecule type" value="Genomic_DNA"/>
</dbReference>
<evidence type="ECO:0000256" key="5">
    <source>
        <dbReference type="SAM" id="Phobius"/>
    </source>
</evidence>
<organism evidence="7 8">
    <name type="scientific">Undibacterium jejuense</name>
    <dbReference type="NCBI Taxonomy" id="1344949"/>
    <lineage>
        <taxon>Bacteria</taxon>
        <taxon>Pseudomonadati</taxon>
        <taxon>Pseudomonadota</taxon>
        <taxon>Betaproteobacteria</taxon>
        <taxon>Burkholderiales</taxon>
        <taxon>Oxalobacteraceae</taxon>
        <taxon>Undibacterium</taxon>
    </lineage>
</organism>
<evidence type="ECO:0000313" key="7">
    <source>
        <dbReference type="EMBL" id="MBC3863797.1"/>
    </source>
</evidence>
<dbReference type="Proteomes" id="UP000634011">
    <property type="component" value="Unassembled WGS sequence"/>
</dbReference>
<keyword evidence="3 5" id="KW-1133">Transmembrane helix</keyword>
<dbReference type="PANTHER" id="PTHR37422:SF13">
    <property type="entry name" value="LIPOPOLYSACCHARIDE BIOSYNTHESIS PROTEIN PA4999-RELATED"/>
    <property type="match status" value="1"/>
</dbReference>
<reference evidence="7" key="1">
    <citation type="submission" date="2020-08" db="EMBL/GenBank/DDBJ databases">
        <title>Novel species isolated from subtropical streams in China.</title>
        <authorList>
            <person name="Lu H."/>
        </authorList>
    </citation>
    <scope>NUCLEOTIDE SEQUENCE</scope>
    <source>
        <strain evidence="7">KACC 12607</strain>
    </source>
</reference>
<dbReference type="InterPro" id="IPR007016">
    <property type="entry name" value="O-antigen_ligase-rel_domated"/>
</dbReference>
<feature type="transmembrane region" description="Helical" evidence="5">
    <location>
        <begin position="420"/>
        <end position="436"/>
    </location>
</feature>
<feature type="transmembrane region" description="Helical" evidence="5">
    <location>
        <begin position="40"/>
        <end position="62"/>
    </location>
</feature>
<feature type="domain" description="O-antigen ligase-related" evidence="6">
    <location>
        <begin position="206"/>
        <end position="371"/>
    </location>
</feature>
<gene>
    <name evidence="7" type="ORF">H8K32_16955</name>
</gene>
<evidence type="ECO:0000259" key="6">
    <source>
        <dbReference type="Pfam" id="PF04932"/>
    </source>
</evidence>
<feature type="transmembrane region" description="Helical" evidence="5">
    <location>
        <begin position="198"/>
        <end position="214"/>
    </location>
</feature>
<sequence length="440" mass="49427">MENNPELASYAMKQSTSPALVPDWRRALPERILMCLPFTLFFPVGIMYAGILLFYIGLVISGDWRTKLDNVRSTPLLVPILILSTVSVVIGLTTDKVPETAQEFWPGFAHYQTYILLLPFLSLGYGDWQRKAVKIFFGSAVVASTLFVANALHLLPDNTLFRSYVLYQGNKSILLGMLLAIAAGWMLHELRLRQDHRWLRIAVLFYVVAALILLSKTRTASLMFFLMCGLMLMQNFNWSWRSLALPLLLVVSLYGGCKYATNLPPPATCSINDAHVAPWEVIKIRAVCTIQQVRDFSEGRKIDDDGMRLEIYKITFGMIAEQPWTGHGIASWMPNYQKRSQGLSSNTMTTPHNDYLLYATELGVAGLFALIGIWIMQLRIAYRMSKSAEISIRNRAMLLAMLTSAMMLGGMFNAILRDGVFGMAFMILLAIPLAGVRRSS</sequence>
<evidence type="ECO:0000313" key="8">
    <source>
        <dbReference type="Proteomes" id="UP000634011"/>
    </source>
</evidence>
<name>A0A923HFW5_9BURK</name>
<dbReference type="InterPro" id="IPR051533">
    <property type="entry name" value="WaaL-like"/>
</dbReference>
<feature type="transmembrane region" description="Helical" evidence="5">
    <location>
        <begin position="396"/>
        <end position="414"/>
    </location>
</feature>
<keyword evidence="4 5" id="KW-0472">Membrane</keyword>
<dbReference type="AlphaFoldDB" id="A0A923HFW5"/>
<evidence type="ECO:0000256" key="3">
    <source>
        <dbReference type="ARBA" id="ARBA00022989"/>
    </source>
</evidence>
<evidence type="ECO:0000256" key="4">
    <source>
        <dbReference type="ARBA" id="ARBA00023136"/>
    </source>
</evidence>
<feature type="transmembrane region" description="Helical" evidence="5">
    <location>
        <begin position="355"/>
        <end position="375"/>
    </location>
</feature>
<dbReference type="Pfam" id="PF04932">
    <property type="entry name" value="Wzy_C"/>
    <property type="match status" value="1"/>
</dbReference>
<protein>
    <submittedName>
        <fullName evidence="7">O-antigen ligase family protein</fullName>
    </submittedName>
</protein>
<accession>A0A923HFW5</accession>
<dbReference type="GO" id="GO:0016020">
    <property type="term" value="C:membrane"/>
    <property type="evidence" value="ECO:0007669"/>
    <property type="project" value="UniProtKB-SubCell"/>
</dbReference>
<dbReference type="GO" id="GO:0016874">
    <property type="term" value="F:ligase activity"/>
    <property type="evidence" value="ECO:0007669"/>
    <property type="project" value="UniProtKB-KW"/>
</dbReference>
<dbReference type="PANTHER" id="PTHR37422">
    <property type="entry name" value="TEICHURONIC ACID BIOSYNTHESIS PROTEIN TUAE"/>
    <property type="match status" value="1"/>
</dbReference>
<keyword evidence="2 5" id="KW-0812">Transmembrane</keyword>
<evidence type="ECO:0000256" key="1">
    <source>
        <dbReference type="ARBA" id="ARBA00004141"/>
    </source>
</evidence>
<keyword evidence="8" id="KW-1185">Reference proteome</keyword>
<comment type="subcellular location">
    <subcellularLocation>
        <location evidence="1">Membrane</location>
        <topology evidence="1">Multi-pass membrane protein</topology>
    </subcellularLocation>
</comment>
<feature type="transmembrane region" description="Helical" evidence="5">
    <location>
        <begin position="167"/>
        <end position="186"/>
    </location>
</feature>